<keyword evidence="6" id="KW-1185">Reference proteome</keyword>
<name>A0ABU3BYU1_9GAMM</name>
<comment type="similarity">
    <text evidence="1 3">Belongs to the N-Me-Phe pilin family.</text>
</comment>
<dbReference type="InterPro" id="IPR045584">
    <property type="entry name" value="Pilin-like"/>
</dbReference>
<accession>A0ABU3BYU1</accession>
<dbReference type="Pfam" id="PF00114">
    <property type="entry name" value="Pilin"/>
    <property type="match status" value="1"/>
</dbReference>
<dbReference type="Proteomes" id="UP001251857">
    <property type="component" value="Unassembled WGS sequence"/>
</dbReference>
<evidence type="ECO:0000313" key="6">
    <source>
        <dbReference type="Proteomes" id="UP001251857"/>
    </source>
</evidence>
<comment type="caution">
    <text evidence="5">The sequence shown here is derived from an EMBL/GenBank/DDBJ whole genome shotgun (WGS) entry which is preliminary data.</text>
</comment>
<dbReference type="NCBIfam" id="TIGR02532">
    <property type="entry name" value="IV_pilin_GFxxxE"/>
    <property type="match status" value="1"/>
</dbReference>
<evidence type="ECO:0000256" key="3">
    <source>
        <dbReference type="RuleBase" id="RU000389"/>
    </source>
</evidence>
<organism evidence="5 6">
    <name type="scientific">Spectribacter hydrogenoxidans</name>
    <dbReference type="NCBI Taxonomy" id="3075608"/>
    <lineage>
        <taxon>Bacteria</taxon>
        <taxon>Pseudomonadati</taxon>
        <taxon>Pseudomonadota</taxon>
        <taxon>Gammaproteobacteria</taxon>
        <taxon>Salinisphaerales</taxon>
        <taxon>Salinisphaeraceae</taxon>
        <taxon>Spectribacter</taxon>
    </lineage>
</organism>
<evidence type="ECO:0000256" key="2">
    <source>
        <dbReference type="ARBA" id="ARBA00022481"/>
    </source>
</evidence>
<dbReference type="PANTHER" id="PTHR30093">
    <property type="entry name" value="GENERAL SECRETION PATHWAY PROTEIN G"/>
    <property type="match status" value="1"/>
</dbReference>
<dbReference type="PROSITE" id="PS00409">
    <property type="entry name" value="PROKAR_NTER_METHYL"/>
    <property type="match status" value="1"/>
</dbReference>
<dbReference type="EMBL" id="JAVRIB010000004">
    <property type="protein sequence ID" value="MDT0634279.1"/>
    <property type="molecule type" value="Genomic_DNA"/>
</dbReference>
<evidence type="ECO:0000313" key="5">
    <source>
        <dbReference type="EMBL" id="MDT0634279.1"/>
    </source>
</evidence>
<proteinExistence type="inferred from homology"/>
<sequence length="140" mass="14929">MVKTMHKQQGFTLIELMIVVAIIGILAAIAIPAYQDYVKRSKVTELVTAGSACKTSVAEYWQTNGNLPTNLEESGCRSATSQYVSSIGVSNGIISVTSQNIPDANGDYVLTPDVSGDTIEWSCTNSTISDTYLPANCRGS</sequence>
<dbReference type="SUPFAM" id="SSF54523">
    <property type="entry name" value="Pili subunits"/>
    <property type="match status" value="1"/>
</dbReference>
<dbReference type="RefSeq" id="WP_311652038.1">
    <property type="nucleotide sequence ID" value="NZ_JAVRIB010000004.1"/>
</dbReference>
<keyword evidence="4" id="KW-1133">Transmembrane helix</keyword>
<feature type="transmembrane region" description="Helical" evidence="4">
    <location>
        <begin position="12"/>
        <end position="34"/>
    </location>
</feature>
<evidence type="ECO:0000256" key="4">
    <source>
        <dbReference type="SAM" id="Phobius"/>
    </source>
</evidence>
<evidence type="ECO:0000256" key="1">
    <source>
        <dbReference type="ARBA" id="ARBA00005233"/>
    </source>
</evidence>
<dbReference type="InterPro" id="IPR001082">
    <property type="entry name" value="Pilin"/>
</dbReference>
<keyword evidence="3" id="KW-0281">Fimbrium</keyword>
<dbReference type="Gene3D" id="3.30.700.10">
    <property type="entry name" value="Glycoprotein, Type 4 Pilin"/>
    <property type="match status" value="1"/>
</dbReference>
<reference evidence="5 6" key="1">
    <citation type="submission" date="2023-09" db="EMBL/GenBank/DDBJ databases">
        <authorList>
            <person name="Rey-Velasco X."/>
        </authorList>
    </citation>
    <scope>NUCLEOTIDE SEQUENCE [LARGE SCALE GENOMIC DNA]</scope>
    <source>
        <strain evidence="5 6">W335</strain>
    </source>
</reference>
<dbReference type="InterPro" id="IPR012902">
    <property type="entry name" value="N_methyl_site"/>
</dbReference>
<keyword evidence="2" id="KW-0488">Methylation</keyword>
<keyword evidence="4" id="KW-0812">Transmembrane</keyword>
<keyword evidence="4" id="KW-0472">Membrane</keyword>
<dbReference type="PANTHER" id="PTHR30093:SF34">
    <property type="entry name" value="PREPILIN PEPTIDASE-DEPENDENT PROTEIN D"/>
    <property type="match status" value="1"/>
</dbReference>
<protein>
    <submittedName>
        <fullName evidence="5">Pilin</fullName>
    </submittedName>
</protein>
<dbReference type="Pfam" id="PF07963">
    <property type="entry name" value="N_methyl"/>
    <property type="match status" value="1"/>
</dbReference>
<gene>
    <name evidence="5" type="ORF">RM532_04850</name>
</gene>